<evidence type="ECO:0000256" key="1">
    <source>
        <dbReference type="SAM" id="Phobius"/>
    </source>
</evidence>
<feature type="transmembrane region" description="Helical" evidence="1">
    <location>
        <begin position="89"/>
        <end position="108"/>
    </location>
</feature>
<dbReference type="AlphaFoldDB" id="A0A9W9KCA1"/>
<name>A0A9W9KCA1_9EURO</name>
<keyword evidence="4" id="KW-1185">Reference proteome</keyword>
<gene>
    <name evidence="3" type="ORF">N7456_007137</name>
</gene>
<reference evidence="3" key="1">
    <citation type="submission" date="2022-11" db="EMBL/GenBank/DDBJ databases">
        <authorList>
            <person name="Petersen C."/>
        </authorList>
    </citation>
    <scope>NUCLEOTIDE SEQUENCE</scope>
    <source>
        <strain evidence="3">IBT 30069</strain>
    </source>
</reference>
<keyword evidence="1" id="KW-1133">Transmembrane helix</keyword>
<feature type="transmembrane region" description="Helical" evidence="1">
    <location>
        <begin position="120"/>
        <end position="143"/>
    </location>
</feature>
<accession>A0A9W9KCA1</accession>
<organism evidence="3 4">
    <name type="scientific">Penicillium angulare</name>
    <dbReference type="NCBI Taxonomy" id="116970"/>
    <lineage>
        <taxon>Eukaryota</taxon>
        <taxon>Fungi</taxon>
        <taxon>Dikarya</taxon>
        <taxon>Ascomycota</taxon>
        <taxon>Pezizomycotina</taxon>
        <taxon>Eurotiomycetes</taxon>
        <taxon>Eurotiomycetidae</taxon>
        <taxon>Eurotiales</taxon>
        <taxon>Aspergillaceae</taxon>
        <taxon>Penicillium</taxon>
    </lineage>
</organism>
<comment type="caution">
    <text evidence="3">The sequence shown here is derived from an EMBL/GenBank/DDBJ whole genome shotgun (WGS) entry which is preliminary data.</text>
</comment>
<dbReference type="InterPro" id="IPR056120">
    <property type="entry name" value="DUF7703"/>
</dbReference>
<evidence type="ECO:0000259" key="2">
    <source>
        <dbReference type="Pfam" id="PF24802"/>
    </source>
</evidence>
<keyword evidence="1" id="KW-0812">Transmembrane</keyword>
<feature type="transmembrane region" description="Helical" evidence="1">
    <location>
        <begin position="53"/>
        <end position="77"/>
    </location>
</feature>
<feature type="domain" description="DUF7703" evidence="2">
    <location>
        <begin position="20"/>
        <end position="190"/>
    </location>
</feature>
<dbReference type="Pfam" id="PF24802">
    <property type="entry name" value="DUF7703"/>
    <property type="match status" value="1"/>
</dbReference>
<protein>
    <recommendedName>
        <fullName evidence="2">DUF7703 domain-containing protein</fullName>
    </recommendedName>
</protein>
<dbReference type="Proteomes" id="UP001149165">
    <property type="component" value="Unassembled WGS sequence"/>
</dbReference>
<dbReference type="PANTHER" id="PTHR37013">
    <property type="entry name" value="INTEGRAL MEMBRANE PROTEIN (AFU_ORTHOLOGUE AFUA_1G05950)-RELATED"/>
    <property type="match status" value="1"/>
</dbReference>
<sequence>MDTILMSLSSEAGVILLENMDIVEVVSMFSIGAYNALETAVVAFNVFDRYRGLYFWSMQIASWGIVLHSISAMVRFVNRSSGLAMSIPFLLGWCAMVTGQAVVLYSRLHLVVFDRYKMRWALWMIIINAVILHIPMSILFLGIGQGNTHFARAAAIYDRIQLTGFCIQDLVLCGTYIRQAARIMKPITRCLNQPKQFNMVARISYSSRHAARPLQPVPPGKKPSDHSRIRIKLRFSERIGRRVAKQSIACHQKTKTHRRPRHLLRRNTADCEATRVDWMLRLRPMPHRVC</sequence>
<dbReference type="OrthoDB" id="405906at2759"/>
<reference evidence="3" key="2">
    <citation type="journal article" date="2023" name="IMA Fungus">
        <title>Comparative genomic study of the Penicillium genus elucidates a diverse pangenome and 15 lateral gene transfer events.</title>
        <authorList>
            <person name="Petersen C."/>
            <person name="Sorensen T."/>
            <person name="Nielsen M.R."/>
            <person name="Sondergaard T.E."/>
            <person name="Sorensen J.L."/>
            <person name="Fitzpatrick D.A."/>
            <person name="Frisvad J.C."/>
            <person name="Nielsen K.L."/>
        </authorList>
    </citation>
    <scope>NUCLEOTIDE SEQUENCE</scope>
    <source>
        <strain evidence="3">IBT 30069</strain>
    </source>
</reference>
<proteinExistence type="predicted"/>
<dbReference type="EMBL" id="JAPQKH010000004">
    <property type="protein sequence ID" value="KAJ5101085.1"/>
    <property type="molecule type" value="Genomic_DNA"/>
</dbReference>
<dbReference type="PANTHER" id="PTHR37013:SF3">
    <property type="entry name" value="INTEGRAL MEMBRANE PROTEIN (AFU_ORTHOLOGUE AFUA_1G05950)"/>
    <property type="match status" value="1"/>
</dbReference>
<evidence type="ECO:0000313" key="4">
    <source>
        <dbReference type="Proteomes" id="UP001149165"/>
    </source>
</evidence>
<evidence type="ECO:0000313" key="3">
    <source>
        <dbReference type="EMBL" id="KAJ5101085.1"/>
    </source>
</evidence>
<keyword evidence="1" id="KW-0472">Membrane</keyword>